<dbReference type="InterPro" id="IPR046335">
    <property type="entry name" value="LacI/GalR-like_sensor"/>
</dbReference>
<dbReference type="PANTHER" id="PTHR30146:SF153">
    <property type="entry name" value="LACTOSE OPERON REPRESSOR"/>
    <property type="match status" value="1"/>
</dbReference>
<evidence type="ECO:0000313" key="5">
    <source>
        <dbReference type="EMBL" id="GES15745.1"/>
    </source>
</evidence>
<protein>
    <submittedName>
        <fullName evidence="5">LacI family transcriptional regulator</fullName>
    </submittedName>
</protein>
<dbReference type="SUPFAM" id="SSF53822">
    <property type="entry name" value="Periplasmic binding protein-like I"/>
    <property type="match status" value="1"/>
</dbReference>
<organism evidence="5 6">
    <name type="scientific">Acrocarpospora macrocephala</name>
    <dbReference type="NCBI Taxonomy" id="150177"/>
    <lineage>
        <taxon>Bacteria</taxon>
        <taxon>Bacillati</taxon>
        <taxon>Actinomycetota</taxon>
        <taxon>Actinomycetes</taxon>
        <taxon>Streptosporangiales</taxon>
        <taxon>Streptosporangiaceae</taxon>
        <taxon>Acrocarpospora</taxon>
    </lineage>
</organism>
<dbReference type="GO" id="GO:0003700">
    <property type="term" value="F:DNA-binding transcription factor activity"/>
    <property type="evidence" value="ECO:0007669"/>
    <property type="project" value="TreeGrafter"/>
</dbReference>
<keyword evidence="1" id="KW-0805">Transcription regulation</keyword>
<dbReference type="InterPro" id="IPR000843">
    <property type="entry name" value="HTH_LacI"/>
</dbReference>
<keyword evidence="3" id="KW-0804">Transcription</keyword>
<dbReference type="PROSITE" id="PS00356">
    <property type="entry name" value="HTH_LACI_1"/>
    <property type="match status" value="1"/>
</dbReference>
<name>A0A5M3X1Z9_9ACTN</name>
<dbReference type="Gene3D" id="3.40.50.2300">
    <property type="match status" value="2"/>
</dbReference>
<dbReference type="InterPro" id="IPR028082">
    <property type="entry name" value="Peripla_BP_I"/>
</dbReference>
<proteinExistence type="predicted"/>
<comment type="caution">
    <text evidence="5">The sequence shown here is derived from an EMBL/GenBank/DDBJ whole genome shotgun (WGS) entry which is preliminary data.</text>
</comment>
<dbReference type="EMBL" id="BLAE01000083">
    <property type="protein sequence ID" value="GES15745.1"/>
    <property type="molecule type" value="Genomic_DNA"/>
</dbReference>
<dbReference type="CDD" id="cd06267">
    <property type="entry name" value="PBP1_LacI_sugar_binding-like"/>
    <property type="match status" value="1"/>
</dbReference>
<accession>A0A5M3X1Z9</accession>
<evidence type="ECO:0000259" key="4">
    <source>
        <dbReference type="PROSITE" id="PS50932"/>
    </source>
</evidence>
<evidence type="ECO:0000313" key="6">
    <source>
        <dbReference type="Proteomes" id="UP000331127"/>
    </source>
</evidence>
<dbReference type="Proteomes" id="UP000331127">
    <property type="component" value="Unassembled WGS sequence"/>
</dbReference>
<dbReference type="Pfam" id="PF13377">
    <property type="entry name" value="Peripla_BP_3"/>
    <property type="match status" value="1"/>
</dbReference>
<sequence length="377" mass="40570">MSPVIDVARQVGEIVCLHRDARLDWMSEDQSAKRPVPTMRDIAAAAAVSQSTVSRVLSGAPTTVPIAPETRQRVLRTARELGYRPNPLARGLRGASTNLIGAVVRDFSDPFFAGAIEALVVESMAHGYNVVLGHAPGRLGDVAVSLTTVLETRHTDAVVLLGDMQEYPQLLVDLRNSIVPVVALWPGTSPREFPTVDADDRAGIRAGLSHLVSLGHERIAFVNAELPNEYRAREEAYLEFMRDRFGAVPPGYAERSPSTLAGGDAALRRLMDRPDPPTAVAASTDVVAVGVLHAAHSLGVTVPDRLSVVGFDDILIAAHTVPALTTVRMPISEIVGYAVTQAVRLAREPADVQRQPALEIFRPELIVRDSTAPPVLR</sequence>
<evidence type="ECO:0000256" key="1">
    <source>
        <dbReference type="ARBA" id="ARBA00023015"/>
    </source>
</evidence>
<feature type="domain" description="HTH lacI-type" evidence="4">
    <location>
        <begin position="37"/>
        <end position="94"/>
    </location>
</feature>
<dbReference type="CDD" id="cd01392">
    <property type="entry name" value="HTH_LacI"/>
    <property type="match status" value="1"/>
</dbReference>
<dbReference type="SMART" id="SM00354">
    <property type="entry name" value="HTH_LACI"/>
    <property type="match status" value="1"/>
</dbReference>
<dbReference type="SUPFAM" id="SSF47413">
    <property type="entry name" value="lambda repressor-like DNA-binding domains"/>
    <property type="match status" value="1"/>
</dbReference>
<gene>
    <name evidence="5" type="ORF">Amac_093430</name>
</gene>
<keyword evidence="6" id="KW-1185">Reference proteome</keyword>
<dbReference type="AlphaFoldDB" id="A0A5M3X1Z9"/>
<keyword evidence="2" id="KW-0238">DNA-binding</keyword>
<evidence type="ECO:0000256" key="3">
    <source>
        <dbReference type="ARBA" id="ARBA00023163"/>
    </source>
</evidence>
<dbReference type="GO" id="GO:0000976">
    <property type="term" value="F:transcription cis-regulatory region binding"/>
    <property type="evidence" value="ECO:0007669"/>
    <property type="project" value="TreeGrafter"/>
</dbReference>
<dbReference type="PROSITE" id="PS50932">
    <property type="entry name" value="HTH_LACI_2"/>
    <property type="match status" value="1"/>
</dbReference>
<evidence type="ECO:0000256" key="2">
    <source>
        <dbReference type="ARBA" id="ARBA00023125"/>
    </source>
</evidence>
<dbReference type="Pfam" id="PF00356">
    <property type="entry name" value="LacI"/>
    <property type="match status" value="1"/>
</dbReference>
<dbReference type="Gene3D" id="1.10.260.40">
    <property type="entry name" value="lambda repressor-like DNA-binding domains"/>
    <property type="match status" value="1"/>
</dbReference>
<reference evidence="5 6" key="1">
    <citation type="submission" date="2019-10" db="EMBL/GenBank/DDBJ databases">
        <title>Whole genome shotgun sequence of Acrocarpospora macrocephala NBRC 16266.</title>
        <authorList>
            <person name="Ichikawa N."/>
            <person name="Kimura A."/>
            <person name="Kitahashi Y."/>
            <person name="Komaki H."/>
            <person name="Oguchi A."/>
        </authorList>
    </citation>
    <scope>NUCLEOTIDE SEQUENCE [LARGE SCALE GENOMIC DNA]</scope>
    <source>
        <strain evidence="5 6">NBRC 16266</strain>
    </source>
</reference>
<dbReference type="InterPro" id="IPR010982">
    <property type="entry name" value="Lambda_DNA-bd_dom_sf"/>
</dbReference>
<dbReference type="PANTHER" id="PTHR30146">
    <property type="entry name" value="LACI-RELATED TRANSCRIPTIONAL REPRESSOR"/>
    <property type="match status" value="1"/>
</dbReference>